<reference evidence="7" key="1">
    <citation type="journal article" date="2019" name="Int. J. Syst. Evol. Microbiol.">
        <title>The Global Catalogue of Microorganisms (GCM) 10K type strain sequencing project: providing services to taxonomists for standard genome sequencing and annotation.</title>
        <authorList>
            <consortium name="The Broad Institute Genomics Platform"/>
            <consortium name="The Broad Institute Genome Sequencing Center for Infectious Disease"/>
            <person name="Wu L."/>
            <person name="Ma J."/>
        </authorList>
    </citation>
    <scope>NUCLEOTIDE SEQUENCE [LARGE SCALE GENOMIC DNA]</scope>
    <source>
        <strain evidence="7">JCM 30742</strain>
    </source>
</reference>
<dbReference type="Pfam" id="PF14833">
    <property type="entry name" value="NAD_binding_11"/>
    <property type="match status" value="1"/>
</dbReference>
<dbReference type="InterPro" id="IPR002204">
    <property type="entry name" value="3-OH-isobutyrate_DH-rel_CS"/>
</dbReference>
<evidence type="ECO:0000313" key="6">
    <source>
        <dbReference type="EMBL" id="GAA3696467.1"/>
    </source>
</evidence>
<dbReference type="Proteomes" id="UP001500752">
    <property type="component" value="Unassembled WGS sequence"/>
</dbReference>
<dbReference type="InterPro" id="IPR008927">
    <property type="entry name" value="6-PGluconate_DH-like_C_sf"/>
</dbReference>
<comment type="similarity">
    <text evidence="1">Belongs to the HIBADH-related family.</text>
</comment>
<evidence type="ECO:0000259" key="4">
    <source>
        <dbReference type="Pfam" id="PF03446"/>
    </source>
</evidence>
<dbReference type="InterPro" id="IPR036291">
    <property type="entry name" value="NAD(P)-bd_dom_sf"/>
</dbReference>
<dbReference type="Pfam" id="PF03446">
    <property type="entry name" value="NAD_binding_2"/>
    <property type="match status" value="1"/>
</dbReference>
<dbReference type="InterPro" id="IPR029154">
    <property type="entry name" value="HIBADH-like_NADP-bd"/>
</dbReference>
<organism evidence="6 7">
    <name type="scientific">Arthrobacter ginkgonis</name>
    <dbReference type="NCBI Taxonomy" id="1630594"/>
    <lineage>
        <taxon>Bacteria</taxon>
        <taxon>Bacillati</taxon>
        <taxon>Actinomycetota</taxon>
        <taxon>Actinomycetes</taxon>
        <taxon>Micrococcales</taxon>
        <taxon>Micrococcaceae</taxon>
        <taxon>Arthrobacter</taxon>
    </lineage>
</organism>
<dbReference type="PROSITE" id="PS00895">
    <property type="entry name" value="3_HYDROXYISOBUT_DH"/>
    <property type="match status" value="1"/>
</dbReference>
<dbReference type="InterPro" id="IPR015815">
    <property type="entry name" value="HIBADH-related"/>
</dbReference>
<accession>A0ABP7CXP8</accession>
<keyword evidence="7" id="KW-1185">Reference proteome</keyword>
<dbReference type="Gene3D" id="3.40.50.720">
    <property type="entry name" value="NAD(P)-binding Rossmann-like Domain"/>
    <property type="match status" value="1"/>
</dbReference>
<dbReference type="PIRSF" id="PIRSF000103">
    <property type="entry name" value="HIBADH"/>
    <property type="match status" value="1"/>
</dbReference>
<dbReference type="SUPFAM" id="SSF48179">
    <property type="entry name" value="6-phosphogluconate dehydrogenase C-terminal domain-like"/>
    <property type="match status" value="1"/>
</dbReference>
<evidence type="ECO:0008006" key="8">
    <source>
        <dbReference type="Google" id="ProtNLM"/>
    </source>
</evidence>
<evidence type="ECO:0000256" key="2">
    <source>
        <dbReference type="ARBA" id="ARBA00023002"/>
    </source>
</evidence>
<dbReference type="Gene3D" id="1.10.1040.10">
    <property type="entry name" value="N-(1-d-carboxylethyl)-l-norvaline Dehydrogenase, domain 2"/>
    <property type="match status" value="1"/>
</dbReference>
<name>A0ABP7CXP8_9MICC</name>
<dbReference type="InterPro" id="IPR013328">
    <property type="entry name" value="6PGD_dom2"/>
</dbReference>
<proteinExistence type="inferred from homology"/>
<dbReference type="RefSeq" id="WP_345153120.1">
    <property type="nucleotide sequence ID" value="NZ_BAABEO010000024.1"/>
</dbReference>
<dbReference type="PANTHER" id="PTHR43060:SF15">
    <property type="entry name" value="3-HYDROXYISOBUTYRATE DEHYDROGENASE-LIKE 1, MITOCHONDRIAL-RELATED"/>
    <property type="match status" value="1"/>
</dbReference>
<feature type="domain" description="6-phosphogluconate dehydrogenase NADP-binding" evidence="4">
    <location>
        <begin position="12"/>
        <end position="170"/>
    </location>
</feature>
<dbReference type="SUPFAM" id="SSF51735">
    <property type="entry name" value="NAD(P)-binding Rossmann-fold domains"/>
    <property type="match status" value="1"/>
</dbReference>
<evidence type="ECO:0000256" key="3">
    <source>
        <dbReference type="ARBA" id="ARBA00023027"/>
    </source>
</evidence>
<gene>
    <name evidence="6" type="ORF">GCM10023081_36930</name>
</gene>
<evidence type="ECO:0000313" key="7">
    <source>
        <dbReference type="Proteomes" id="UP001500752"/>
    </source>
</evidence>
<keyword evidence="3" id="KW-0520">NAD</keyword>
<keyword evidence="2" id="KW-0560">Oxidoreductase</keyword>
<feature type="domain" description="3-hydroxyisobutyrate dehydrogenase-like NAD-binding" evidence="5">
    <location>
        <begin position="173"/>
        <end position="294"/>
    </location>
</feature>
<comment type="caution">
    <text evidence="6">The sequence shown here is derived from an EMBL/GenBank/DDBJ whole genome shotgun (WGS) entry which is preliminary data.</text>
</comment>
<evidence type="ECO:0000256" key="1">
    <source>
        <dbReference type="ARBA" id="ARBA00009080"/>
    </source>
</evidence>
<dbReference type="InterPro" id="IPR006115">
    <property type="entry name" value="6PGDH_NADP-bd"/>
</dbReference>
<dbReference type="PANTHER" id="PTHR43060">
    <property type="entry name" value="3-HYDROXYISOBUTYRATE DEHYDROGENASE-LIKE 1, MITOCHONDRIAL-RELATED"/>
    <property type="match status" value="1"/>
</dbReference>
<protein>
    <recommendedName>
        <fullName evidence="8">3-hydroxyisobutyrate dehydrogenase</fullName>
    </recommendedName>
</protein>
<evidence type="ECO:0000259" key="5">
    <source>
        <dbReference type="Pfam" id="PF14833"/>
    </source>
</evidence>
<dbReference type="EMBL" id="BAABEO010000024">
    <property type="protein sequence ID" value="GAA3696467.1"/>
    <property type="molecule type" value="Genomic_DNA"/>
</dbReference>
<sequence>MTTEIPAEPKSILFIGLGAMGEPMAANLSKGGAQLSVYDLSEDRRAEVAENLGAVAVPDPVVAAAEQDAVVLMLPSSAVVESLLLEQGLLESLKPGSLVIDMSSSHPDSTRKLAEIAAAQGIRFIDAPVSGGRAKAITGELAIMAGGQDNDFAAALPVLKLLGSKIFHAGGHGAGHAMKALNNLLSATGLAAAAEVMAAGAKYGLRPETMLDILNNSTGSNQATQVKFAKFILSRAFNSGFAMDLMVKDLGIAAEILPENHGEPSIVRSTVQLWQEARRELDDRMLDHTAVTKWIEHNAGVVLSDESTTEP</sequence>